<evidence type="ECO:0000259" key="2">
    <source>
        <dbReference type="Pfam" id="PF07978"/>
    </source>
</evidence>
<sequence>MFQSFVRRLSTSARCFDKLYELRIYSLKPGNIKAAMESSAPAMETRFKHSPAFGYFFSEIGGLGEAIHVWEYESYAKRAAIRKALAGDADWIAQATPMLKLFEKQDNLTMRLFPWSKVQEDVKPGGVYFLYSFTFSPSTSESTLSQALKEFIKDADLNALGVWKEELGKNPLRNAYAVFQADEFDSKKNPALASSAAWSALSKYTSDIHGRLLTPAPWSPLWK</sequence>
<dbReference type="GO" id="GO:0000423">
    <property type="term" value="P:mitophagy"/>
    <property type="evidence" value="ECO:0007669"/>
    <property type="project" value="UniProtKB-ARBA"/>
</dbReference>
<dbReference type="Proteomes" id="UP000593567">
    <property type="component" value="Unassembled WGS sequence"/>
</dbReference>
<name>A0A7J7JX28_BUGNE</name>
<dbReference type="EMBL" id="VXIV02001703">
    <property type="protein sequence ID" value="KAF6030483.1"/>
    <property type="molecule type" value="Genomic_DNA"/>
</dbReference>
<protein>
    <submittedName>
        <fullName evidence="3">NIPSNAP3A</fullName>
    </submittedName>
</protein>
<dbReference type="OrthoDB" id="10262843at2759"/>
<dbReference type="PANTHER" id="PTHR21017:SF19">
    <property type="entry name" value="PROTEIN NIPSNAP HOMOLOG 3B"/>
    <property type="match status" value="1"/>
</dbReference>
<evidence type="ECO:0000313" key="4">
    <source>
        <dbReference type="Proteomes" id="UP000593567"/>
    </source>
</evidence>
<dbReference type="Pfam" id="PF07978">
    <property type="entry name" value="NIPSNAP"/>
    <property type="match status" value="1"/>
</dbReference>
<reference evidence="3" key="1">
    <citation type="submission" date="2020-06" db="EMBL/GenBank/DDBJ databases">
        <title>Draft genome of Bugula neritina, a colonial animal packing powerful symbionts and potential medicines.</title>
        <authorList>
            <person name="Rayko M."/>
        </authorList>
    </citation>
    <scope>NUCLEOTIDE SEQUENCE [LARGE SCALE GENOMIC DNA]</scope>
    <source>
        <strain evidence="3">Kwan_BN1</strain>
    </source>
</reference>
<dbReference type="GO" id="GO:0005739">
    <property type="term" value="C:mitochondrion"/>
    <property type="evidence" value="ECO:0007669"/>
    <property type="project" value="TreeGrafter"/>
</dbReference>
<dbReference type="InterPro" id="IPR051557">
    <property type="entry name" value="NipSnap_domain"/>
</dbReference>
<accession>A0A7J7JX28</accession>
<gene>
    <name evidence="3" type="ORF">EB796_011218</name>
</gene>
<dbReference type="InterPro" id="IPR011008">
    <property type="entry name" value="Dimeric_a/b-barrel"/>
</dbReference>
<dbReference type="AlphaFoldDB" id="A0A7J7JX28"/>
<dbReference type="InterPro" id="IPR012577">
    <property type="entry name" value="NIPSNAP"/>
</dbReference>
<comment type="caution">
    <text evidence="3">The sequence shown here is derived from an EMBL/GenBank/DDBJ whole genome shotgun (WGS) entry which is preliminary data.</text>
</comment>
<organism evidence="3 4">
    <name type="scientific">Bugula neritina</name>
    <name type="common">Brown bryozoan</name>
    <name type="synonym">Sertularia neritina</name>
    <dbReference type="NCBI Taxonomy" id="10212"/>
    <lineage>
        <taxon>Eukaryota</taxon>
        <taxon>Metazoa</taxon>
        <taxon>Spiralia</taxon>
        <taxon>Lophotrochozoa</taxon>
        <taxon>Bryozoa</taxon>
        <taxon>Gymnolaemata</taxon>
        <taxon>Cheilostomatida</taxon>
        <taxon>Flustrina</taxon>
        <taxon>Buguloidea</taxon>
        <taxon>Bugulidae</taxon>
        <taxon>Bugula</taxon>
    </lineage>
</organism>
<keyword evidence="4" id="KW-1185">Reference proteome</keyword>
<comment type="similarity">
    <text evidence="1">Belongs to the NipSnap family.</text>
</comment>
<evidence type="ECO:0000313" key="3">
    <source>
        <dbReference type="EMBL" id="KAF6030483.1"/>
    </source>
</evidence>
<feature type="domain" description="NIPSNAP" evidence="2">
    <location>
        <begin position="20"/>
        <end position="117"/>
    </location>
</feature>
<proteinExistence type="inferred from homology"/>
<dbReference type="Gene3D" id="3.30.70.100">
    <property type="match status" value="1"/>
</dbReference>
<dbReference type="SUPFAM" id="SSF54909">
    <property type="entry name" value="Dimeric alpha+beta barrel"/>
    <property type="match status" value="1"/>
</dbReference>
<dbReference type="PANTHER" id="PTHR21017">
    <property type="entry name" value="NIPSNAP-RELATED"/>
    <property type="match status" value="1"/>
</dbReference>
<evidence type="ECO:0000256" key="1">
    <source>
        <dbReference type="ARBA" id="ARBA00005291"/>
    </source>
</evidence>